<reference evidence="1 2" key="1">
    <citation type="journal article" date="2013" name="Int. J. Syst. Evol. Microbiol.">
        <title>Marinoscillum luteum sp. nov., isolated from marine sediment.</title>
        <authorList>
            <person name="Cha I.T."/>
            <person name="Park S.J."/>
            <person name="Kim S.J."/>
            <person name="Kim J.G."/>
            <person name="Jung M.Y."/>
            <person name="Shin K.S."/>
            <person name="Kwon K.K."/>
            <person name="Yang S.H."/>
            <person name="Seo Y.S."/>
            <person name="Rhee S.K."/>
        </authorList>
    </citation>
    <scope>NUCLEOTIDE SEQUENCE [LARGE SCALE GENOMIC DNA]</scope>
    <source>
        <strain evidence="1 2">KCTC 23939</strain>
    </source>
</reference>
<accession>A0ABW7N785</accession>
<dbReference type="Proteomes" id="UP001610063">
    <property type="component" value="Unassembled WGS sequence"/>
</dbReference>
<evidence type="ECO:0000313" key="2">
    <source>
        <dbReference type="Proteomes" id="UP001610063"/>
    </source>
</evidence>
<gene>
    <name evidence="1" type="ORF">ACHKAR_08480</name>
</gene>
<sequence>MILARQSNCYISYHDVDYEALLDGQYGVEEKNWLSEKAKLLNVLSSGLVFKISELQLPLERSRALAIQTARGLSDSLKALGAPSDMYVEVDHLQKTHVVDGHSTRTLIPHHDGGHASYLTPSVLDVPSWSPKWRVFSDKGVTSDSHKLYQGFFLHHAGEGESLTSYYDLLKVIRASYLYQHQTSEVSIQELQNWLGGHLIRAFELRRNWHFNYINLGTVFGSPKPEHLATDIHYMEAPLKAEQKSYFPEIATSKAKECDSETEYVMNEICSITLGLDWQEFRKEYESALQNTTFDFVIGHNLNLLHGGLNSGSKRLLEPICLVMKHPLTLSYEEWLSKAWRKHQLLWG</sequence>
<dbReference type="RefSeq" id="WP_395417032.1">
    <property type="nucleotide sequence ID" value="NZ_JBIPKE010000015.1"/>
</dbReference>
<evidence type="ECO:0008006" key="3">
    <source>
        <dbReference type="Google" id="ProtNLM"/>
    </source>
</evidence>
<name>A0ABW7N785_9BACT</name>
<comment type="caution">
    <text evidence="1">The sequence shown here is derived from an EMBL/GenBank/DDBJ whole genome shotgun (WGS) entry which is preliminary data.</text>
</comment>
<keyword evidence="2" id="KW-1185">Reference proteome</keyword>
<evidence type="ECO:0000313" key="1">
    <source>
        <dbReference type="EMBL" id="MFH6983470.1"/>
    </source>
</evidence>
<dbReference type="EMBL" id="JBIPKE010000015">
    <property type="protein sequence ID" value="MFH6983470.1"/>
    <property type="molecule type" value="Genomic_DNA"/>
</dbReference>
<proteinExistence type="predicted"/>
<organism evidence="1 2">
    <name type="scientific">Marinoscillum luteum</name>
    <dbReference type="NCBI Taxonomy" id="861051"/>
    <lineage>
        <taxon>Bacteria</taxon>
        <taxon>Pseudomonadati</taxon>
        <taxon>Bacteroidota</taxon>
        <taxon>Cytophagia</taxon>
        <taxon>Cytophagales</taxon>
        <taxon>Reichenbachiellaceae</taxon>
        <taxon>Marinoscillum</taxon>
    </lineage>
</organism>
<protein>
    <recommendedName>
        <fullName evidence="3">Phytanoyl-CoA dioxygenase</fullName>
    </recommendedName>
</protein>